<dbReference type="EMBL" id="FJ115148">
    <property type="protein sequence ID" value="AFG55957.1"/>
    <property type="molecule type" value="Genomic_DNA"/>
</dbReference>
<gene>
    <name evidence="15" type="ORF">UMN_5064_02</name>
</gene>
<evidence type="ECO:0000313" key="15">
    <source>
        <dbReference type="EMBL" id="AFG55972.1"/>
    </source>
</evidence>
<evidence type="ECO:0000313" key="17">
    <source>
        <dbReference type="EMBL" id="AFG55974.1"/>
    </source>
</evidence>
<evidence type="ECO:0000313" key="12">
    <source>
        <dbReference type="EMBL" id="AFG55968.1"/>
    </source>
</evidence>
<evidence type="ECO:0000259" key="1">
    <source>
        <dbReference type="Pfam" id="PF12222"/>
    </source>
</evidence>
<accession>H9W1S9</accession>
<dbReference type="EMBL" id="FJ115144">
    <property type="protein sequence ID" value="AFG55968.1"/>
    <property type="molecule type" value="Genomic_DNA"/>
</dbReference>
<dbReference type="EMBL" id="FJ115135">
    <property type="protein sequence ID" value="AFG55959.1"/>
    <property type="molecule type" value="Genomic_DNA"/>
</dbReference>
<dbReference type="EMBL" id="FJ115132">
    <property type="protein sequence ID" value="AFG55974.1"/>
    <property type="molecule type" value="Genomic_DNA"/>
</dbReference>
<evidence type="ECO:0000313" key="7">
    <source>
        <dbReference type="EMBL" id="AFG55963.1"/>
    </source>
</evidence>
<feature type="non-terminal residue" evidence="15">
    <location>
        <position position="1"/>
    </location>
</feature>
<evidence type="ECO:0000313" key="8">
    <source>
        <dbReference type="EMBL" id="AFG55964.1"/>
    </source>
</evidence>
<dbReference type="EMBL" id="FJ115146">
    <property type="protein sequence ID" value="AFG55966.1"/>
    <property type="molecule type" value="Genomic_DNA"/>
</dbReference>
<dbReference type="Pfam" id="PF12222">
    <property type="entry name" value="PNGaseA"/>
    <property type="match status" value="1"/>
</dbReference>
<dbReference type="EMBL" id="FJ115136">
    <property type="protein sequence ID" value="AFG55969.1"/>
    <property type="molecule type" value="Genomic_DNA"/>
</dbReference>
<dbReference type="EMBL" id="FJ115143">
    <property type="protein sequence ID" value="AFG55973.1"/>
    <property type="molecule type" value="Genomic_DNA"/>
</dbReference>
<proteinExistence type="predicted"/>
<evidence type="ECO:0000313" key="13">
    <source>
        <dbReference type="EMBL" id="AFG55969.1"/>
    </source>
</evidence>
<feature type="domain" description="Peptide N-acetyl-beta-D-glucosaminyl asparaginase amidase A N-terminal" evidence="1">
    <location>
        <begin position="46"/>
        <end position="132"/>
    </location>
</feature>
<evidence type="ECO:0000313" key="3">
    <source>
        <dbReference type="EMBL" id="AFG55958.1"/>
    </source>
</evidence>
<dbReference type="EMBL" id="FJ115137">
    <property type="protein sequence ID" value="AFG55964.1"/>
    <property type="molecule type" value="Genomic_DNA"/>
</dbReference>
<dbReference type="AlphaFoldDB" id="H9W1S9"/>
<evidence type="ECO:0000313" key="2">
    <source>
        <dbReference type="EMBL" id="AFG55957.1"/>
    </source>
</evidence>
<dbReference type="PANTHER" id="PTHR31104">
    <property type="entry name" value="PEPTIDE-N4-(N-ACETYL-BETA-GLUCOSAMINYL)ASPARAGINE AMIDASE A PROTEIN"/>
    <property type="match status" value="1"/>
</dbReference>
<organism evidence="15">
    <name type="scientific">Pinus taeda</name>
    <name type="common">Loblolly pine</name>
    <dbReference type="NCBI Taxonomy" id="3352"/>
    <lineage>
        <taxon>Eukaryota</taxon>
        <taxon>Viridiplantae</taxon>
        <taxon>Streptophyta</taxon>
        <taxon>Embryophyta</taxon>
        <taxon>Tracheophyta</taxon>
        <taxon>Spermatophyta</taxon>
        <taxon>Pinopsida</taxon>
        <taxon>Pinidae</taxon>
        <taxon>Conifers I</taxon>
        <taxon>Pinales</taxon>
        <taxon>Pinaceae</taxon>
        <taxon>Pinus</taxon>
        <taxon>Pinus subgen. Pinus</taxon>
    </lineage>
</organism>
<dbReference type="EMBL" id="FJ115149">
    <property type="protein sequence ID" value="AFG55972.1"/>
    <property type="molecule type" value="Genomic_DNA"/>
</dbReference>
<dbReference type="EMBL" id="FJ115147">
    <property type="protein sequence ID" value="AFG55970.1"/>
    <property type="molecule type" value="Genomic_DNA"/>
</dbReference>
<protein>
    <recommendedName>
        <fullName evidence="1">Peptide N-acetyl-beta-D-glucosaminyl asparaginase amidase A N-terminal domain-containing protein</fullName>
    </recommendedName>
</protein>
<evidence type="ECO:0000313" key="14">
    <source>
        <dbReference type="EMBL" id="AFG55970.1"/>
    </source>
</evidence>
<dbReference type="EMBL" id="FJ115139">
    <property type="protein sequence ID" value="AFG55961.1"/>
    <property type="molecule type" value="Genomic_DNA"/>
</dbReference>
<dbReference type="EMBL" id="FJ115134">
    <property type="protein sequence ID" value="AFG55965.1"/>
    <property type="molecule type" value="Genomic_DNA"/>
</dbReference>
<dbReference type="EMBL" id="FJ115145">
    <property type="protein sequence ID" value="AFG55958.1"/>
    <property type="molecule type" value="Genomic_DNA"/>
</dbReference>
<evidence type="ECO:0000313" key="6">
    <source>
        <dbReference type="EMBL" id="AFG55962.1"/>
    </source>
</evidence>
<dbReference type="InterPro" id="IPR021102">
    <property type="entry name" value="PNGase_A"/>
</dbReference>
<dbReference type="EMBL" id="FJ115138">
    <property type="protein sequence ID" value="AFG55967.1"/>
    <property type="molecule type" value="Genomic_DNA"/>
</dbReference>
<name>H9W1S9_PINTA</name>
<evidence type="ECO:0000313" key="10">
    <source>
        <dbReference type="EMBL" id="AFG55966.1"/>
    </source>
</evidence>
<evidence type="ECO:0000313" key="9">
    <source>
        <dbReference type="EMBL" id="AFG55965.1"/>
    </source>
</evidence>
<feature type="non-terminal residue" evidence="15">
    <location>
        <position position="132"/>
    </location>
</feature>
<evidence type="ECO:0000313" key="4">
    <source>
        <dbReference type="EMBL" id="AFG55959.1"/>
    </source>
</evidence>
<dbReference type="EMBL" id="FJ115141">
    <property type="protein sequence ID" value="AFG55963.1"/>
    <property type="molecule type" value="Genomic_DNA"/>
</dbReference>
<evidence type="ECO:0000313" key="11">
    <source>
        <dbReference type="EMBL" id="AFG55967.1"/>
    </source>
</evidence>
<evidence type="ECO:0000313" key="16">
    <source>
        <dbReference type="EMBL" id="AFG55973.1"/>
    </source>
</evidence>
<dbReference type="InterPro" id="IPR056948">
    <property type="entry name" value="PNGaseA_N"/>
</dbReference>
<dbReference type="EMBL" id="FJ115133">
    <property type="protein sequence ID" value="AFG55962.1"/>
    <property type="molecule type" value="Genomic_DNA"/>
</dbReference>
<sequence length="132" mass="14869">LILLLLFQSLFSDGKDRVDLHLLNHKFNDSPEEYIEVSRPINYPANNSCSILVLKHDFGNTYGKPPVEVSYSPPAECSNNWDKAVLQWKATCKGEQYDRIAGVWLSGVEILRTSTAEPTEAGISWEVNKDIT</sequence>
<evidence type="ECO:0000313" key="5">
    <source>
        <dbReference type="EMBL" id="AFG55961.1"/>
    </source>
</evidence>
<reference evidence="15" key="1">
    <citation type="submission" date="2008-08" db="EMBL/GenBank/DDBJ databases">
        <title>Nucleotide Diversity and Divergence in the Loblolly Pine Gene Space.</title>
        <authorList>
            <person name="Neale D.B."/>
            <person name="Wegrzyn J.L."/>
            <person name="Lee J.M."/>
            <person name="Eckert A.J."/>
            <person name="Liechty J.D."/>
            <person name="Stevens K.A."/>
            <person name="Langley C.H."/>
        </authorList>
    </citation>
    <scope>NUCLEOTIDE SEQUENCE</scope>
    <source>
        <strain evidence="16">3999</strain>
        <strain evidence="5">4000</strain>
        <strain evidence="15">4001</strain>
        <strain evidence="3">4002</strain>
        <strain evidence="7">4003</strain>
        <strain evidence="10">4004</strain>
        <strain evidence="8">4005</strain>
        <strain evidence="14">4006</strain>
        <strain evidence="2">4007</strain>
        <strain evidence="9">4008</strain>
        <strain evidence="4">4009</strain>
        <strain evidence="12">4010</strain>
        <strain evidence="13">4011</strain>
        <strain evidence="11">4012</strain>
        <strain evidence="17">4014</strain>
        <strain evidence="6">4016</strain>
        <tissue evidence="15">Megagametophyte</tissue>
    </source>
</reference>